<organism evidence="6 7">
    <name type="scientific">Treponema vincentii</name>
    <dbReference type="NCBI Taxonomy" id="69710"/>
    <lineage>
        <taxon>Bacteria</taxon>
        <taxon>Pseudomonadati</taxon>
        <taxon>Spirochaetota</taxon>
        <taxon>Spirochaetia</taxon>
        <taxon>Spirochaetales</taxon>
        <taxon>Treponemataceae</taxon>
        <taxon>Treponema</taxon>
    </lineage>
</organism>
<evidence type="ECO:0000256" key="2">
    <source>
        <dbReference type="ARBA" id="ARBA00022741"/>
    </source>
</evidence>
<evidence type="ECO:0000259" key="5">
    <source>
        <dbReference type="PROSITE" id="PS50893"/>
    </source>
</evidence>
<evidence type="ECO:0000256" key="1">
    <source>
        <dbReference type="ARBA" id="ARBA00022448"/>
    </source>
</evidence>
<dbReference type="InterPro" id="IPR003593">
    <property type="entry name" value="AAA+_ATPase"/>
</dbReference>
<sequence length="250" mass="27942">MTIVQVKNLRKTYPLGKVLVEAVKGINFSIDSGEFVSISGPSGSGKSTTLNMIGLIDTPTSGELIINGETIYQEKDFTSLSKRKNKGLKIPPKLDKRITQLRHEYLGFIFQSFNLIPVLDVYENIEFPLLFGKAKESKEKSKEWIEHLIEKVGLSEWTHHKSNELSGGQRQRVAIARALVTKPALVLADEPTANLDSKTGDQILALMKDMSREFNTTFIFSTHDAKIVNMTDHRIKILDGNVVEDTKVNG</sequence>
<evidence type="ECO:0000313" key="6">
    <source>
        <dbReference type="EMBL" id="QHX43563.1"/>
    </source>
</evidence>
<dbReference type="SUPFAM" id="SSF52540">
    <property type="entry name" value="P-loop containing nucleoside triphosphate hydrolases"/>
    <property type="match status" value="1"/>
</dbReference>
<gene>
    <name evidence="6" type="ORF">GWP43_09060</name>
</gene>
<reference evidence="6 7" key="1">
    <citation type="submission" date="2020-01" db="EMBL/GenBank/DDBJ databases">
        <title>Complete genome sequence of a human oral phylogroup 1 Treponema sp. strain ATCC 700766, originally isolated from periodontitis dental plaque.</title>
        <authorList>
            <person name="Chan Y."/>
            <person name="Huo Y.-B."/>
            <person name="Yu X.-L."/>
            <person name="Zeng H."/>
            <person name="Leung W.-K."/>
            <person name="Watt R.M."/>
        </authorList>
    </citation>
    <scope>NUCLEOTIDE SEQUENCE [LARGE SCALE GENOMIC DNA]</scope>
    <source>
        <strain evidence="6 7">OMZ 804</strain>
    </source>
</reference>
<evidence type="ECO:0000256" key="3">
    <source>
        <dbReference type="ARBA" id="ARBA00022840"/>
    </source>
</evidence>
<dbReference type="GO" id="GO:0022857">
    <property type="term" value="F:transmembrane transporter activity"/>
    <property type="evidence" value="ECO:0007669"/>
    <property type="project" value="TreeGrafter"/>
</dbReference>
<dbReference type="PANTHER" id="PTHR24220:SF86">
    <property type="entry name" value="ABC TRANSPORTER ABCH.1"/>
    <property type="match status" value="1"/>
</dbReference>
<dbReference type="InterPro" id="IPR027417">
    <property type="entry name" value="P-loop_NTPase"/>
</dbReference>
<keyword evidence="1" id="KW-0813">Transport</keyword>
<dbReference type="KEGG" id="trz:GWP43_09060"/>
<comment type="similarity">
    <text evidence="4">Belongs to the ABC transporter superfamily. Macrolide exporter (TC 3.A.1.122) family.</text>
</comment>
<dbReference type="InterPro" id="IPR003439">
    <property type="entry name" value="ABC_transporter-like_ATP-bd"/>
</dbReference>
<keyword evidence="3 6" id="KW-0067">ATP-binding</keyword>
<dbReference type="Pfam" id="PF00005">
    <property type="entry name" value="ABC_tran"/>
    <property type="match status" value="1"/>
</dbReference>
<evidence type="ECO:0000313" key="7">
    <source>
        <dbReference type="Proteomes" id="UP000464374"/>
    </source>
</evidence>
<dbReference type="EMBL" id="CP048020">
    <property type="protein sequence ID" value="QHX43563.1"/>
    <property type="molecule type" value="Genomic_DNA"/>
</dbReference>
<feature type="domain" description="ABC transporter" evidence="5">
    <location>
        <begin position="4"/>
        <end position="248"/>
    </location>
</feature>
<dbReference type="AlphaFoldDB" id="A0A6P1Y374"/>
<name>A0A6P1Y374_9SPIR</name>
<dbReference type="SMART" id="SM00382">
    <property type="entry name" value="AAA"/>
    <property type="match status" value="1"/>
</dbReference>
<dbReference type="GO" id="GO:0016887">
    <property type="term" value="F:ATP hydrolysis activity"/>
    <property type="evidence" value="ECO:0007669"/>
    <property type="project" value="InterPro"/>
</dbReference>
<dbReference type="Gene3D" id="3.40.50.300">
    <property type="entry name" value="P-loop containing nucleotide triphosphate hydrolases"/>
    <property type="match status" value="1"/>
</dbReference>
<dbReference type="PROSITE" id="PS00211">
    <property type="entry name" value="ABC_TRANSPORTER_1"/>
    <property type="match status" value="1"/>
</dbReference>
<evidence type="ECO:0000256" key="4">
    <source>
        <dbReference type="ARBA" id="ARBA00038388"/>
    </source>
</evidence>
<dbReference type="PANTHER" id="PTHR24220">
    <property type="entry name" value="IMPORT ATP-BINDING PROTEIN"/>
    <property type="match status" value="1"/>
</dbReference>
<dbReference type="GO" id="GO:0005886">
    <property type="term" value="C:plasma membrane"/>
    <property type="evidence" value="ECO:0007669"/>
    <property type="project" value="TreeGrafter"/>
</dbReference>
<dbReference type="InterPro" id="IPR017871">
    <property type="entry name" value="ABC_transporter-like_CS"/>
</dbReference>
<accession>A0A6P1Y374</accession>
<protein>
    <submittedName>
        <fullName evidence="6">ABC transporter ATP-binding protein</fullName>
    </submittedName>
</protein>
<keyword evidence="2" id="KW-0547">Nucleotide-binding</keyword>
<dbReference type="PROSITE" id="PS50893">
    <property type="entry name" value="ABC_TRANSPORTER_2"/>
    <property type="match status" value="1"/>
</dbReference>
<dbReference type="CDD" id="cd03255">
    <property type="entry name" value="ABC_MJ0796_LolCDE_FtsE"/>
    <property type="match status" value="1"/>
</dbReference>
<dbReference type="InterPro" id="IPR015854">
    <property type="entry name" value="ABC_transpr_LolD-like"/>
</dbReference>
<dbReference type="GO" id="GO:0098796">
    <property type="term" value="C:membrane protein complex"/>
    <property type="evidence" value="ECO:0007669"/>
    <property type="project" value="UniProtKB-ARBA"/>
</dbReference>
<proteinExistence type="inferred from homology"/>
<dbReference type="FunFam" id="3.40.50.300:FF:000032">
    <property type="entry name" value="Export ABC transporter ATP-binding protein"/>
    <property type="match status" value="1"/>
</dbReference>
<dbReference type="InterPro" id="IPR017911">
    <property type="entry name" value="MacB-like_ATP-bd"/>
</dbReference>
<dbReference type="GO" id="GO:0005524">
    <property type="term" value="F:ATP binding"/>
    <property type="evidence" value="ECO:0007669"/>
    <property type="project" value="UniProtKB-KW"/>
</dbReference>
<dbReference type="RefSeq" id="WP_162663878.1">
    <property type="nucleotide sequence ID" value="NZ_CP048020.1"/>
</dbReference>
<dbReference type="Proteomes" id="UP000464374">
    <property type="component" value="Chromosome"/>
</dbReference>